<dbReference type="SUPFAM" id="SSF47565">
    <property type="entry name" value="Insect pheromone/odorant-binding proteins"/>
    <property type="match status" value="1"/>
</dbReference>
<sequence>ALTCRSDGGPKESELKTIYTKCLKMQDGKNSSSSRDSGDQDWKENHRNQRNDREGSQMESDRGRNKDNKMGNRNERRGTDDRMGNHDDRMGNHDYRMGNHDDKMGNYDDRVGNYGDRMGNFGEKMGSHDDRSDSYDRMGSRDSRMGNNRVGNEDNVNGRNDFQHEFESVRYFRSIWIPNNTSFPKTAEDGMPDRYLATHVLTKDVKNEDLKDFLQESIEECFQILDNENTEDKCEFSKNLLMCLSEKGRENCDDWRDDLKF</sequence>
<gene>
    <name evidence="2" type="ORF">OBRU01_00342</name>
</gene>
<dbReference type="Proteomes" id="UP000037510">
    <property type="component" value="Unassembled WGS sequence"/>
</dbReference>
<organism evidence="2 3">
    <name type="scientific">Operophtera brumata</name>
    <name type="common">Winter moth</name>
    <name type="synonym">Phalaena brumata</name>
    <dbReference type="NCBI Taxonomy" id="104452"/>
    <lineage>
        <taxon>Eukaryota</taxon>
        <taxon>Metazoa</taxon>
        <taxon>Ecdysozoa</taxon>
        <taxon>Arthropoda</taxon>
        <taxon>Hexapoda</taxon>
        <taxon>Insecta</taxon>
        <taxon>Pterygota</taxon>
        <taxon>Neoptera</taxon>
        <taxon>Endopterygota</taxon>
        <taxon>Lepidoptera</taxon>
        <taxon>Glossata</taxon>
        <taxon>Ditrysia</taxon>
        <taxon>Geometroidea</taxon>
        <taxon>Geometridae</taxon>
        <taxon>Larentiinae</taxon>
        <taxon>Operophtera</taxon>
    </lineage>
</organism>
<feature type="non-terminal residue" evidence="2">
    <location>
        <position position="1"/>
    </location>
</feature>
<accession>A0A0L7LU84</accession>
<feature type="compositionally biased region" description="Basic and acidic residues" evidence="1">
    <location>
        <begin position="36"/>
        <end position="111"/>
    </location>
</feature>
<reference evidence="2 3" key="1">
    <citation type="journal article" date="2015" name="Genome Biol. Evol.">
        <title>The genome of winter moth (Operophtera brumata) provides a genomic perspective on sexual dimorphism and phenology.</title>
        <authorList>
            <person name="Derks M.F."/>
            <person name="Smit S."/>
            <person name="Salis L."/>
            <person name="Schijlen E."/>
            <person name="Bossers A."/>
            <person name="Mateman C."/>
            <person name="Pijl A.S."/>
            <person name="de Ridder D."/>
            <person name="Groenen M.A."/>
            <person name="Visser M.E."/>
            <person name="Megens H.J."/>
        </authorList>
    </citation>
    <scope>NUCLEOTIDE SEQUENCE [LARGE SCALE GENOMIC DNA]</scope>
    <source>
        <strain evidence="2">WM2013NL</strain>
        <tissue evidence="2">Head and thorax</tissue>
    </source>
</reference>
<comment type="caution">
    <text evidence="2">The sequence shown here is derived from an EMBL/GenBank/DDBJ whole genome shotgun (WGS) entry which is preliminary data.</text>
</comment>
<evidence type="ECO:0000256" key="1">
    <source>
        <dbReference type="SAM" id="MobiDB-lite"/>
    </source>
</evidence>
<evidence type="ECO:0000313" key="2">
    <source>
        <dbReference type="EMBL" id="KOB79007.1"/>
    </source>
</evidence>
<dbReference type="InterPro" id="IPR036728">
    <property type="entry name" value="PBP_GOBP_sf"/>
</dbReference>
<feature type="region of interest" description="Disordered" evidence="1">
    <location>
        <begin position="22"/>
        <end position="159"/>
    </location>
</feature>
<feature type="compositionally biased region" description="Basic and acidic residues" evidence="1">
    <location>
        <begin position="125"/>
        <end position="144"/>
    </location>
</feature>
<evidence type="ECO:0000313" key="3">
    <source>
        <dbReference type="Proteomes" id="UP000037510"/>
    </source>
</evidence>
<protein>
    <submittedName>
        <fullName evidence="2">Odorant-binding protein 29</fullName>
    </submittedName>
</protein>
<proteinExistence type="predicted"/>
<dbReference type="AlphaFoldDB" id="A0A0L7LU84"/>
<dbReference type="EMBL" id="JTDY01000075">
    <property type="protein sequence ID" value="KOB79007.1"/>
    <property type="molecule type" value="Genomic_DNA"/>
</dbReference>
<dbReference type="GO" id="GO:0005549">
    <property type="term" value="F:odorant binding"/>
    <property type="evidence" value="ECO:0007669"/>
    <property type="project" value="InterPro"/>
</dbReference>
<name>A0A0L7LU84_OPEBR</name>
<feature type="compositionally biased region" description="Polar residues" evidence="1">
    <location>
        <begin position="145"/>
        <end position="159"/>
    </location>
</feature>
<keyword evidence="3" id="KW-1185">Reference proteome</keyword>